<accession>A0ABW4PDA4</accession>
<dbReference type="Proteomes" id="UP001597286">
    <property type="component" value="Unassembled WGS sequence"/>
</dbReference>
<reference evidence="3" key="1">
    <citation type="journal article" date="2019" name="Int. J. Syst. Evol. Microbiol.">
        <title>The Global Catalogue of Microorganisms (GCM) 10K type strain sequencing project: providing services to taxonomists for standard genome sequencing and annotation.</title>
        <authorList>
            <consortium name="The Broad Institute Genomics Platform"/>
            <consortium name="The Broad Institute Genome Sequencing Center for Infectious Disease"/>
            <person name="Wu L."/>
            <person name="Ma J."/>
        </authorList>
    </citation>
    <scope>NUCLEOTIDE SEQUENCE [LARGE SCALE GENOMIC DNA]</scope>
    <source>
        <strain evidence="3">DT72</strain>
    </source>
</reference>
<keyword evidence="3" id="KW-1185">Reference proteome</keyword>
<dbReference type="EMBL" id="JBHUFB010000022">
    <property type="protein sequence ID" value="MFD1815607.1"/>
    <property type="molecule type" value="Genomic_DNA"/>
</dbReference>
<dbReference type="GO" id="GO:0016787">
    <property type="term" value="F:hydrolase activity"/>
    <property type="evidence" value="ECO:0007669"/>
    <property type="project" value="UniProtKB-KW"/>
</dbReference>
<dbReference type="PANTHER" id="PTHR12277:SF79">
    <property type="entry name" value="XAA-PRO DIPEPTIDYL-PEPTIDASE-RELATED"/>
    <property type="match status" value="1"/>
</dbReference>
<dbReference type="Pfam" id="PF12146">
    <property type="entry name" value="Hydrolase_4"/>
    <property type="match status" value="1"/>
</dbReference>
<dbReference type="RefSeq" id="WP_378488068.1">
    <property type="nucleotide sequence ID" value="NZ_JBHUFB010000022.1"/>
</dbReference>
<comment type="caution">
    <text evidence="2">The sequence shown here is derived from an EMBL/GenBank/DDBJ whole genome shotgun (WGS) entry which is preliminary data.</text>
</comment>
<evidence type="ECO:0000313" key="3">
    <source>
        <dbReference type="Proteomes" id="UP001597286"/>
    </source>
</evidence>
<dbReference type="PANTHER" id="PTHR12277">
    <property type="entry name" value="ALPHA/BETA HYDROLASE DOMAIN-CONTAINING PROTEIN"/>
    <property type="match status" value="1"/>
</dbReference>
<proteinExistence type="predicted"/>
<sequence length="278" mass="28975">MPSVPVLMRVLVTLLVLLCVLAFAAWGFQRRLIYFPDASPVPPAASLFPGAQDVRLATTDGLELGGWYVPPTAAPRDVTVLVANGNGGNREGRASLAAALAAEGFAVLLFDYRGYGGNPGTPTSAGLALDARAAHRFLLQDKGVPPSRLIYLGESLGTAVVSDLALEHPPAGLLLRSPFTDLGSMARRMFFGLPVGFLLRDRFAVADAVSRVDRPTTVVYGTADDIVPPAESVAVAEAARGSVELVVLEGIGHNDDVMFGAGVASAVAALSDRIDAAR</sequence>
<dbReference type="SUPFAM" id="SSF53474">
    <property type="entry name" value="alpha/beta-Hydrolases"/>
    <property type="match status" value="1"/>
</dbReference>
<dbReference type="InterPro" id="IPR022742">
    <property type="entry name" value="Hydrolase_4"/>
</dbReference>
<dbReference type="Gene3D" id="3.40.50.1820">
    <property type="entry name" value="alpha/beta hydrolase"/>
    <property type="match status" value="1"/>
</dbReference>
<feature type="domain" description="Serine aminopeptidase S33" evidence="1">
    <location>
        <begin position="77"/>
        <end position="185"/>
    </location>
</feature>
<evidence type="ECO:0000313" key="2">
    <source>
        <dbReference type="EMBL" id="MFD1815607.1"/>
    </source>
</evidence>
<protein>
    <submittedName>
        <fullName evidence="2">Alpha/beta hydrolase</fullName>
    </submittedName>
</protein>
<gene>
    <name evidence="2" type="ORF">ACFSJG_25615</name>
</gene>
<name>A0ABW4PDA4_9NOCA</name>
<evidence type="ECO:0000259" key="1">
    <source>
        <dbReference type="Pfam" id="PF12146"/>
    </source>
</evidence>
<dbReference type="InterPro" id="IPR029058">
    <property type="entry name" value="AB_hydrolase_fold"/>
</dbReference>
<keyword evidence="2" id="KW-0378">Hydrolase</keyword>
<organism evidence="2 3">
    <name type="scientific">Rhodococcus gannanensis</name>
    <dbReference type="NCBI Taxonomy" id="1960308"/>
    <lineage>
        <taxon>Bacteria</taxon>
        <taxon>Bacillati</taxon>
        <taxon>Actinomycetota</taxon>
        <taxon>Actinomycetes</taxon>
        <taxon>Mycobacteriales</taxon>
        <taxon>Nocardiaceae</taxon>
        <taxon>Rhodococcus</taxon>
    </lineage>
</organism>